<dbReference type="Pfam" id="PF07687">
    <property type="entry name" value="M20_dimer"/>
    <property type="match status" value="1"/>
</dbReference>
<gene>
    <name evidence="7" type="primary">argE</name>
    <name evidence="7" type="ordered locus">BLASA_1667</name>
</gene>
<reference evidence="8" key="2">
    <citation type="submission" date="2012-02" db="EMBL/GenBank/DDBJ databases">
        <title>Complete genome sequence of Blastococcus saxobsidens strain DD2.</title>
        <authorList>
            <person name="Genoscope."/>
        </authorList>
    </citation>
    <scope>NUCLEOTIDE SEQUENCE [LARGE SCALE GENOMIC DNA]</scope>
    <source>
        <strain evidence="8">DD2</strain>
    </source>
</reference>
<dbReference type="EC" id="3.5.1.16" evidence="7"/>
<dbReference type="InterPro" id="IPR011650">
    <property type="entry name" value="Peptidase_M20_dimer"/>
</dbReference>
<dbReference type="Pfam" id="PF01546">
    <property type="entry name" value="Peptidase_M20"/>
    <property type="match status" value="1"/>
</dbReference>
<dbReference type="GO" id="GO:0008777">
    <property type="term" value="F:acetylornithine deacetylase activity"/>
    <property type="evidence" value="ECO:0007669"/>
    <property type="project" value="UniProtKB-EC"/>
</dbReference>
<proteinExistence type="predicted"/>
<evidence type="ECO:0000256" key="5">
    <source>
        <dbReference type="SAM" id="MobiDB-lite"/>
    </source>
</evidence>
<evidence type="ECO:0000256" key="4">
    <source>
        <dbReference type="ARBA" id="ARBA00022833"/>
    </source>
</evidence>
<dbReference type="EMBL" id="FO117623">
    <property type="protein sequence ID" value="CCG02590.1"/>
    <property type="molecule type" value="Genomic_DNA"/>
</dbReference>
<keyword evidence="2" id="KW-0479">Metal-binding</keyword>
<keyword evidence="4" id="KW-0862">Zinc</keyword>
<dbReference type="PANTHER" id="PTHR43808:SF25">
    <property type="entry name" value="PEPTIDASE M20 DIMERISATION DOMAIN-CONTAINING PROTEIN"/>
    <property type="match status" value="1"/>
</dbReference>
<keyword evidence="3 7" id="KW-0378">Hydrolase</keyword>
<dbReference type="Gene3D" id="3.40.630.10">
    <property type="entry name" value="Zn peptidases"/>
    <property type="match status" value="2"/>
</dbReference>
<sequence>MTKLPDTAGLSPTTQPVDGDPEVIRLLKELVTIESVNPALDPTGAGEGPLAAYIHQWATERGLTARVEDDGSGRPNVIVESRPPAPGIPTLLLCGHLDTVSLASVTDPLLPRVEGDRLYGRGTYDMKAGLAASLVACQRAHEADLPVSVVVAGVADEEHASLGAQRLVENLQADAAIVCEPTEMTVGIAHKGFVWTDIEVHGLAAHGSRPELGVDAIVKTGPILVELERLTESLKSRVHPLLGPASVHASVISGGVEASTIPDRCLLTIERRTLPDESVADVEAELAALLQACRDADSQLNVTARTVLHRPPMQTSPDEHLVAVVGDAIRDALGVEAEVVGMSYWADSAFISALGIPTVLLGPSGEGAHAEVEWVSISETIACADVLYTAAEALAAA</sequence>
<organism evidence="7 8">
    <name type="scientific">Blastococcus saxobsidens (strain DD2)</name>
    <dbReference type="NCBI Taxonomy" id="1146883"/>
    <lineage>
        <taxon>Bacteria</taxon>
        <taxon>Bacillati</taxon>
        <taxon>Actinomycetota</taxon>
        <taxon>Actinomycetes</taxon>
        <taxon>Geodermatophilales</taxon>
        <taxon>Geodermatophilaceae</taxon>
        <taxon>Blastococcus</taxon>
    </lineage>
</organism>
<dbReference type="OrthoDB" id="7055905at2"/>
<dbReference type="PANTHER" id="PTHR43808">
    <property type="entry name" value="ACETYLORNITHINE DEACETYLASE"/>
    <property type="match status" value="1"/>
</dbReference>
<dbReference type="HOGENOM" id="CLU_021802_2_0_11"/>
<dbReference type="InterPro" id="IPR001261">
    <property type="entry name" value="ArgE/DapE_CS"/>
</dbReference>
<dbReference type="Gene3D" id="3.30.70.360">
    <property type="match status" value="1"/>
</dbReference>
<dbReference type="SUPFAM" id="SSF53187">
    <property type="entry name" value="Zn-dependent exopeptidases"/>
    <property type="match status" value="1"/>
</dbReference>
<dbReference type="InterPro" id="IPR002933">
    <property type="entry name" value="Peptidase_M20"/>
</dbReference>
<dbReference type="KEGG" id="bsd:BLASA_1667"/>
<evidence type="ECO:0000256" key="2">
    <source>
        <dbReference type="ARBA" id="ARBA00022723"/>
    </source>
</evidence>
<feature type="domain" description="Peptidase M20 dimerisation" evidence="6">
    <location>
        <begin position="188"/>
        <end position="291"/>
    </location>
</feature>
<name>H6RMF4_BLASD</name>
<dbReference type="STRING" id="1146883.BLASA_1667"/>
<dbReference type="InterPro" id="IPR036264">
    <property type="entry name" value="Bact_exopeptidase_dim_dom"/>
</dbReference>
<dbReference type="AlphaFoldDB" id="H6RMF4"/>
<dbReference type="eggNOG" id="COG0624">
    <property type="taxonomic scope" value="Bacteria"/>
</dbReference>
<keyword evidence="8" id="KW-1185">Reference proteome</keyword>
<reference evidence="7 8" key="1">
    <citation type="journal article" date="2012" name="J. Bacteriol.">
        <title>Genome Sequence of Blastococcus saxobsidens DD2, a Stone-Inhabiting Bacterium.</title>
        <authorList>
            <person name="Chouaia B."/>
            <person name="Crotti E."/>
            <person name="Brusetti L."/>
            <person name="Daffonchio D."/>
            <person name="Essoussi I."/>
            <person name="Nouioui I."/>
            <person name="Sbissi I."/>
            <person name="Ghodhbane-Gtari F."/>
            <person name="Gtari M."/>
            <person name="Vacherie B."/>
            <person name="Barbe V."/>
            <person name="Medigue C."/>
            <person name="Gury J."/>
            <person name="Pujic P."/>
            <person name="Normand P."/>
        </authorList>
    </citation>
    <scope>NUCLEOTIDE SEQUENCE [LARGE SCALE GENOMIC DNA]</scope>
    <source>
        <strain evidence="7 8">DD2</strain>
    </source>
</reference>
<evidence type="ECO:0000313" key="7">
    <source>
        <dbReference type="EMBL" id="CCG02590.1"/>
    </source>
</evidence>
<feature type="region of interest" description="Disordered" evidence="5">
    <location>
        <begin position="1"/>
        <end position="21"/>
    </location>
</feature>
<evidence type="ECO:0000256" key="1">
    <source>
        <dbReference type="ARBA" id="ARBA00001947"/>
    </source>
</evidence>
<comment type="cofactor">
    <cofactor evidence="1">
        <name>Zn(2+)</name>
        <dbReference type="ChEBI" id="CHEBI:29105"/>
    </cofactor>
</comment>
<evidence type="ECO:0000256" key="3">
    <source>
        <dbReference type="ARBA" id="ARBA00022801"/>
    </source>
</evidence>
<evidence type="ECO:0000259" key="6">
    <source>
        <dbReference type="Pfam" id="PF07687"/>
    </source>
</evidence>
<protein>
    <submittedName>
        <fullName evidence="7">Acetylornithine deacetylase</fullName>
        <ecNumber evidence="7">3.5.1.16</ecNumber>
    </submittedName>
</protein>
<dbReference type="Proteomes" id="UP000007517">
    <property type="component" value="Chromosome"/>
</dbReference>
<dbReference type="GO" id="GO:0046872">
    <property type="term" value="F:metal ion binding"/>
    <property type="evidence" value="ECO:0007669"/>
    <property type="project" value="UniProtKB-KW"/>
</dbReference>
<dbReference type="PROSITE" id="PS00758">
    <property type="entry name" value="ARGE_DAPE_CPG2_1"/>
    <property type="match status" value="1"/>
</dbReference>
<evidence type="ECO:0000313" key="8">
    <source>
        <dbReference type="Proteomes" id="UP000007517"/>
    </source>
</evidence>
<dbReference type="SUPFAM" id="SSF55031">
    <property type="entry name" value="Bacterial exopeptidase dimerisation domain"/>
    <property type="match status" value="1"/>
</dbReference>
<accession>H6RMF4</accession>
<dbReference type="InterPro" id="IPR050072">
    <property type="entry name" value="Peptidase_M20A"/>
</dbReference>
<dbReference type="RefSeq" id="WP_014375482.1">
    <property type="nucleotide sequence ID" value="NC_016943.1"/>
</dbReference>